<dbReference type="GO" id="GO:0045273">
    <property type="term" value="C:respiratory chain complex II (succinate dehydrogenase)"/>
    <property type="evidence" value="ECO:0007669"/>
    <property type="project" value="InterPro"/>
</dbReference>
<dbReference type="InterPro" id="IPR017972">
    <property type="entry name" value="Cyt_P450_CS"/>
</dbReference>
<evidence type="ECO:0000256" key="8">
    <source>
        <dbReference type="ARBA" id="ARBA00023004"/>
    </source>
</evidence>
<keyword evidence="15" id="KW-1185">Reference proteome</keyword>
<evidence type="ECO:0000256" key="12">
    <source>
        <dbReference type="SAM" id="MobiDB-lite"/>
    </source>
</evidence>
<evidence type="ECO:0000256" key="13">
    <source>
        <dbReference type="SAM" id="Phobius"/>
    </source>
</evidence>
<feature type="transmembrane region" description="Helical" evidence="13">
    <location>
        <begin position="6"/>
        <end position="23"/>
    </location>
</feature>
<keyword evidence="7" id="KW-0560">Oxidoreductase</keyword>
<dbReference type="InterPro" id="IPR036396">
    <property type="entry name" value="Cyt_P450_sf"/>
</dbReference>
<keyword evidence="8 11" id="KW-0408">Iron</keyword>
<keyword evidence="6 13" id="KW-1133">Transmembrane helix</keyword>
<evidence type="ECO:0000256" key="11">
    <source>
        <dbReference type="PIRSR" id="PIRSR602401-1"/>
    </source>
</evidence>
<reference evidence="14" key="1">
    <citation type="submission" date="2019-11" db="EMBL/GenBank/DDBJ databases">
        <authorList>
            <person name="Liu Y."/>
            <person name="Hou J."/>
            <person name="Li T.-Q."/>
            <person name="Guan C.-H."/>
            <person name="Wu X."/>
            <person name="Wu H.-Z."/>
            <person name="Ling F."/>
            <person name="Zhang R."/>
            <person name="Shi X.-G."/>
            <person name="Ren J.-P."/>
            <person name="Chen E.-F."/>
            <person name="Sun J.-M."/>
        </authorList>
    </citation>
    <scope>NUCLEOTIDE SEQUENCE</scope>
    <source>
        <strain evidence="14">Adult_tree_wgs_1</strain>
        <tissue evidence="14">Leaves</tissue>
    </source>
</reference>
<evidence type="ECO:0000313" key="14">
    <source>
        <dbReference type="EMBL" id="KAF7141814.1"/>
    </source>
</evidence>
<name>A0A834GV94_RHOSS</name>
<dbReference type="Pfam" id="PF14290">
    <property type="entry name" value="SDH5_plant"/>
    <property type="match status" value="1"/>
</dbReference>
<feature type="binding site" description="axial binding residue" evidence="11">
    <location>
        <position position="587"/>
    </location>
    <ligand>
        <name>heme</name>
        <dbReference type="ChEBI" id="CHEBI:30413"/>
    </ligand>
    <ligandPart>
        <name>Fe</name>
        <dbReference type="ChEBI" id="CHEBI:18248"/>
    </ligandPart>
</feature>
<dbReference type="Pfam" id="PF00067">
    <property type="entry name" value="p450"/>
    <property type="match status" value="2"/>
</dbReference>
<keyword evidence="10 13" id="KW-0472">Membrane</keyword>
<evidence type="ECO:0000256" key="3">
    <source>
        <dbReference type="ARBA" id="ARBA00022617"/>
    </source>
</evidence>
<dbReference type="OrthoDB" id="2789670at2759"/>
<dbReference type="Proteomes" id="UP000626092">
    <property type="component" value="Unassembled WGS sequence"/>
</dbReference>
<dbReference type="GO" id="GO:0020037">
    <property type="term" value="F:heme binding"/>
    <property type="evidence" value="ECO:0007669"/>
    <property type="project" value="InterPro"/>
</dbReference>
<feature type="region of interest" description="Disordered" evidence="12">
    <location>
        <begin position="649"/>
        <end position="673"/>
    </location>
</feature>
<keyword evidence="3 11" id="KW-0349">Heme</keyword>
<comment type="subcellular location">
    <subcellularLocation>
        <location evidence="2">Membrane</location>
    </subcellularLocation>
</comment>
<dbReference type="PROSITE" id="PS00086">
    <property type="entry name" value="CYTOCHROME_P450"/>
    <property type="match status" value="1"/>
</dbReference>
<proteinExistence type="predicted"/>
<dbReference type="PRINTS" id="PR00463">
    <property type="entry name" value="EP450I"/>
</dbReference>
<dbReference type="InterPro" id="IPR001128">
    <property type="entry name" value="Cyt_P450"/>
</dbReference>
<dbReference type="EMBL" id="WJXA01000006">
    <property type="protein sequence ID" value="KAF7141814.1"/>
    <property type="molecule type" value="Genomic_DNA"/>
</dbReference>
<evidence type="ECO:0000256" key="6">
    <source>
        <dbReference type="ARBA" id="ARBA00022989"/>
    </source>
</evidence>
<feature type="compositionally biased region" description="Basic residues" evidence="12">
    <location>
        <begin position="657"/>
        <end position="671"/>
    </location>
</feature>
<dbReference type="PRINTS" id="PR00385">
    <property type="entry name" value="P450"/>
</dbReference>
<keyword evidence="4 13" id="KW-0812">Transmembrane</keyword>
<dbReference type="Gene3D" id="1.10.630.10">
    <property type="entry name" value="Cytochrome P450"/>
    <property type="match status" value="2"/>
</dbReference>
<dbReference type="GO" id="GO:0006099">
    <property type="term" value="P:tricarboxylic acid cycle"/>
    <property type="evidence" value="ECO:0007669"/>
    <property type="project" value="InterPro"/>
</dbReference>
<evidence type="ECO:0000256" key="9">
    <source>
        <dbReference type="ARBA" id="ARBA00023033"/>
    </source>
</evidence>
<evidence type="ECO:0000256" key="7">
    <source>
        <dbReference type="ARBA" id="ARBA00023002"/>
    </source>
</evidence>
<evidence type="ECO:0008006" key="16">
    <source>
        <dbReference type="Google" id="ProtNLM"/>
    </source>
</evidence>
<evidence type="ECO:0000256" key="1">
    <source>
        <dbReference type="ARBA" id="ARBA00001971"/>
    </source>
</evidence>
<evidence type="ECO:0000256" key="2">
    <source>
        <dbReference type="ARBA" id="ARBA00004370"/>
    </source>
</evidence>
<evidence type="ECO:0000313" key="15">
    <source>
        <dbReference type="Proteomes" id="UP000626092"/>
    </source>
</evidence>
<dbReference type="GO" id="GO:0004497">
    <property type="term" value="F:monooxygenase activity"/>
    <property type="evidence" value="ECO:0007669"/>
    <property type="project" value="UniProtKB-KW"/>
</dbReference>
<dbReference type="GO" id="GO:0005506">
    <property type="term" value="F:iron ion binding"/>
    <property type="evidence" value="ECO:0007669"/>
    <property type="project" value="InterPro"/>
</dbReference>
<dbReference type="PANTHER" id="PTHR47947:SF26">
    <property type="entry name" value="CYTOCHROME P450"/>
    <property type="match status" value="1"/>
</dbReference>
<dbReference type="GO" id="GO:0016705">
    <property type="term" value="F:oxidoreductase activity, acting on paired donors, with incorporation or reduction of molecular oxygen"/>
    <property type="evidence" value="ECO:0007669"/>
    <property type="project" value="InterPro"/>
</dbReference>
<dbReference type="AlphaFoldDB" id="A0A834GV94"/>
<feature type="compositionally biased region" description="Acidic residues" evidence="12">
    <location>
        <begin position="740"/>
        <end position="758"/>
    </location>
</feature>
<keyword evidence="9" id="KW-0503">Monooxygenase</keyword>
<dbReference type="FunFam" id="1.10.630.10:FF:000026">
    <property type="entry name" value="Cytochrome P450 82C4"/>
    <property type="match status" value="1"/>
</dbReference>
<comment type="cofactor">
    <cofactor evidence="1 11">
        <name>heme</name>
        <dbReference type="ChEBI" id="CHEBI:30413"/>
    </cofactor>
</comment>
<feature type="region of interest" description="Disordered" evidence="12">
    <location>
        <begin position="740"/>
        <end position="761"/>
    </location>
</feature>
<comment type="caution">
    <text evidence="14">The sequence shown here is derived from an EMBL/GenBank/DDBJ whole genome shotgun (WGS) entry which is preliminary data.</text>
</comment>
<evidence type="ECO:0000256" key="4">
    <source>
        <dbReference type="ARBA" id="ARBA00022692"/>
    </source>
</evidence>
<keyword evidence="5 11" id="KW-0479">Metal-binding</keyword>
<dbReference type="PANTHER" id="PTHR47947">
    <property type="entry name" value="CYTOCHROME P450 82C3-RELATED"/>
    <property type="match status" value="1"/>
</dbReference>
<protein>
    <recommendedName>
        <fullName evidence="16">Cytochrome P450</fullName>
    </recommendedName>
</protein>
<evidence type="ECO:0000256" key="5">
    <source>
        <dbReference type="ARBA" id="ARBA00022723"/>
    </source>
</evidence>
<dbReference type="SUPFAM" id="SSF48264">
    <property type="entry name" value="Cytochrome P450"/>
    <property type="match status" value="2"/>
</dbReference>
<dbReference type="InterPro" id="IPR025397">
    <property type="entry name" value="SDH5"/>
</dbReference>
<organism evidence="14 15">
    <name type="scientific">Rhododendron simsii</name>
    <name type="common">Sims's rhododendron</name>
    <dbReference type="NCBI Taxonomy" id="118357"/>
    <lineage>
        <taxon>Eukaryota</taxon>
        <taxon>Viridiplantae</taxon>
        <taxon>Streptophyta</taxon>
        <taxon>Embryophyta</taxon>
        <taxon>Tracheophyta</taxon>
        <taxon>Spermatophyta</taxon>
        <taxon>Magnoliopsida</taxon>
        <taxon>eudicotyledons</taxon>
        <taxon>Gunneridae</taxon>
        <taxon>Pentapetalae</taxon>
        <taxon>asterids</taxon>
        <taxon>Ericales</taxon>
        <taxon>Ericaceae</taxon>
        <taxon>Ericoideae</taxon>
        <taxon>Rhodoreae</taxon>
        <taxon>Rhododendron</taxon>
    </lineage>
</organism>
<gene>
    <name evidence="14" type="ORF">RHSIM_Rhsim06G0048000</name>
</gene>
<sequence>MEFLVPYPIPSIFAFLLFLYYLHRKRNTSTNKRVIPPEARGAWPVIGHLLLLVDRGLAHKVLGVLADKYGPIFTIRVGVQRAIVVSNSEIAKECLTGSNDRAFTNRGKSIALEHLTYNYASFGFGPYGTYWREMRKISVTELLSNHRLAMLSHVRESEVENSVREVYGMWVKERSCLVEMKRWFEDLTMKVTVRILAGNAKIEADEAYRAALKEFFELAGAFIIADAIPFLRWLDVGGYEKKMKTTARKMDDLLQQCFGFGPYGTYWREMRKISVTELLSNHRLAMLSHVRESEVENSVREVYGMLVKEGSCLVEMKRWFEDLTMKVTVRILAGNAKIEADETYRAALKEFFELAGAFIIADAIPFLRWLDMGGYEKKMKTTARKMDDLLQQWLDEHKRRRNSGEVAPEAEKDFMDVMLEILDDGTHEALKFFDADTINKATCWVRADTIPITLTWAVALLLNNPHALKKAQEELDAHVGRQRQVKETDMKNLVYIRAIIRETMRLHSPIQLFTIRETTEDCTVRGYHIPAGTRLFVNLWKIHHDPQAWAPEPWEFMPERFLTTHKDVDLRGKHFDLIPFGSGRRVCPGISFTTQILELTLASLVHAFEIATPTGEPVDMTEGSGFPNKKVMPLEVRLTPRWPPELYGELATDSPQAHHRNKQQKRRKQGRQVHELGRKIILDSAGVEVVHLRAHVHGDAALGESGAQFEKNREYSLGTVMGTQKGWDEDLDEGFLGEEEEVEAGEGGDDGDGGDGESDLLSPMARSTILPLSFWIPRLHYIGLDCRPPFAMSIGSPRLFSEDVTHLPDVKDPDVLRVFKDLMAASWDEIPDTVIHDAKKALSKKTDDKSGQEALANVFRAAEAAEEFGGMLVSLRMAIDDSVGLSGEDVKPLSEEFVNALRTAYQRYTAYLDSFGPDEVYLHKKVETELGTKMIHLKMRCAGIGSEWGKITVLGTSGLSDVYRAVITISSLVGDSLAVMSVYYIVLLMKDGACEVT</sequence>
<dbReference type="InterPro" id="IPR002401">
    <property type="entry name" value="Cyt_P450_E_grp-I"/>
</dbReference>
<accession>A0A834GV94</accession>
<evidence type="ECO:0000256" key="10">
    <source>
        <dbReference type="ARBA" id="ARBA00023136"/>
    </source>
</evidence>
<dbReference type="InterPro" id="IPR050651">
    <property type="entry name" value="Plant_Cytochrome_P450_Monoox"/>
</dbReference>